<dbReference type="Pfam" id="PF22924">
    <property type="entry name" value="ACOX_C_alpha1"/>
    <property type="match status" value="1"/>
</dbReference>
<dbReference type="FunFam" id="2.40.110.10:FF:000003">
    <property type="entry name" value="Acyl-coenzyme A oxidase"/>
    <property type="match status" value="1"/>
</dbReference>
<feature type="domain" description="Acyl-coenzyme A oxidase N-terminal" evidence="17">
    <location>
        <begin position="28"/>
        <end position="146"/>
    </location>
</feature>
<evidence type="ECO:0000313" key="20">
    <source>
        <dbReference type="Proteomes" id="UP000605970"/>
    </source>
</evidence>
<evidence type="ECO:0000256" key="1">
    <source>
        <dbReference type="ARBA" id="ARBA00001974"/>
    </source>
</evidence>
<organism evidence="19 20">
    <name type="scientific">Meloidogyne graminicola</name>
    <dbReference type="NCBI Taxonomy" id="189291"/>
    <lineage>
        <taxon>Eukaryota</taxon>
        <taxon>Metazoa</taxon>
        <taxon>Ecdysozoa</taxon>
        <taxon>Nematoda</taxon>
        <taxon>Chromadorea</taxon>
        <taxon>Rhabditida</taxon>
        <taxon>Tylenchina</taxon>
        <taxon>Tylenchomorpha</taxon>
        <taxon>Tylenchoidea</taxon>
        <taxon>Meloidogynidae</taxon>
        <taxon>Meloidogyninae</taxon>
        <taxon>Meloidogyne</taxon>
    </lineage>
</organism>
<accession>A0A8T0A4K0</accession>
<dbReference type="GO" id="GO:0055088">
    <property type="term" value="P:lipid homeostasis"/>
    <property type="evidence" value="ECO:0007669"/>
    <property type="project" value="TreeGrafter"/>
</dbReference>
<keyword evidence="6" id="KW-0547">Nucleotide-binding</keyword>
<feature type="binding site" evidence="15">
    <location>
        <position position="152"/>
    </location>
    <ligand>
        <name>FAD</name>
        <dbReference type="ChEBI" id="CHEBI:57692"/>
    </ligand>
</feature>
<comment type="caution">
    <text evidence="19">The sequence shown here is derived from an EMBL/GenBank/DDBJ whole genome shotgun (WGS) entry which is preliminary data.</text>
</comment>
<keyword evidence="11" id="KW-0443">Lipid metabolism</keyword>
<comment type="similarity">
    <text evidence="4 13">Belongs to the acyl-CoA oxidase family.</text>
</comment>
<keyword evidence="12" id="KW-0576">Peroxisome</keyword>
<dbReference type="AlphaFoldDB" id="A0A8T0A4K0"/>
<dbReference type="GO" id="GO:0033540">
    <property type="term" value="P:fatty acid beta-oxidation using acyl-CoA oxidase"/>
    <property type="evidence" value="ECO:0007669"/>
    <property type="project" value="TreeGrafter"/>
</dbReference>
<dbReference type="Pfam" id="PF01756">
    <property type="entry name" value="ACOX"/>
    <property type="match status" value="1"/>
</dbReference>
<dbReference type="FunFam" id="1.20.140.10:FF:000005">
    <property type="entry name" value="Acyl-coenzyme A oxidase"/>
    <property type="match status" value="1"/>
</dbReference>
<dbReference type="GO" id="GO:0071949">
    <property type="term" value="F:FAD binding"/>
    <property type="evidence" value="ECO:0007669"/>
    <property type="project" value="InterPro"/>
</dbReference>
<dbReference type="Gene3D" id="2.40.110.10">
    <property type="entry name" value="Butyryl-CoA Dehydrogenase, subunit A, domain 2"/>
    <property type="match status" value="1"/>
</dbReference>
<keyword evidence="20" id="KW-1185">Reference proteome</keyword>
<name>A0A8T0A4K0_9BILA</name>
<dbReference type="InterPro" id="IPR029320">
    <property type="entry name" value="Acyl-CoA_ox_N"/>
</dbReference>
<dbReference type="GO" id="GO:0005504">
    <property type="term" value="F:fatty acid binding"/>
    <property type="evidence" value="ECO:0007669"/>
    <property type="project" value="TreeGrafter"/>
</dbReference>
<reference evidence="19" key="1">
    <citation type="journal article" date="2020" name="Ecol. Evol.">
        <title>Genome structure and content of the rice root-knot nematode (Meloidogyne graminicola).</title>
        <authorList>
            <person name="Phan N.T."/>
            <person name="Danchin E.G.J."/>
            <person name="Klopp C."/>
            <person name="Perfus-Barbeoch L."/>
            <person name="Kozlowski D.K."/>
            <person name="Koutsovoulos G.D."/>
            <person name="Lopez-Roques C."/>
            <person name="Bouchez O."/>
            <person name="Zahm M."/>
            <person name="Besnard G."/>
            <person name="Bellafiore S."/>
        </authorList>
    </citation>
    <scope>NUCLEOTIDE SEQUENCE</scope>
    <source>
        <strain evidence="19">VN-18</strain>
    </source>
</reference>
<comment type="subcellular location">
    <subcellularLocation>
        <location evidence="2">Peroxisome</location>
    </subcellularLocation>
</comment>
<dbReference type="EMBL" id="JABEBT010000001">
    <property type="protein sequence ID" value="KAF7640472.1"/>
    <property type="molecule type" value="Genomic_DNA"/>
</dbReference>
<proteinExistence type="inferred from homology"/>
<evidence type="ECO:0000256" key="8">
    <source>
        <dbReference type="ARBA" id="ARBA00022832"/>
    </source>
</evidence>
<dbReference type="Gene3D" id="1.20.140.10">
    <property type="entry name" value="Butyryl-CoA Dehydrogenase, subunit A, domain 3"/>
    <property type="match status" value="2"/>
</dbReference>
<dbReference type="Pfam" id="PF14749">
    <property type="entry name" value="Acyl-CoA_ox_N"/>
    <property type="match status" value="1"/>
</dbReference>
<dbReference type="OrthoDB" id="538336at2759"/>
<evidence type="ECO:0000256" key="4">
    <source>
        <dbReference type="ARBA" id="ARBA00006288"/>
    </source>
</evidence>
<gene>
    <name evidence="19" type="ORF">Mgra_00000293</name>
</gene>
<dbReference type="InterPro" id="IPR002655">
    <property type="entry name" value="Acyl-CoA_oxidase_C"/>
</dbReference>
<dbReference type="PANTHER" id="PTHR10909">
    <property type="entry name" value="ELECTRON TRANSPORT OXIDOREDUCTASE"/>
    <property type="match status" value="1"/>
</dbReference>
<dbReference type="InterPro" id="IPR036250">
    <property type="entry name" value="AcylCo_DH-like_C"/>
</dbReference>
<dbReference type="InterPro" id="IPR055060">
    <property type="entry name" value="ACOX_C_alpha1"/>
</dbReference>
<evidence type="ECO:0000256" key="15">
    <source>
        <dbReference type="PIRSR" id="PIRSR000168-2"/>
    </source>
</evidence>
<evidence type="ECO:0000256" key="2">
    <source>
        <dbReference type="ARBA" id="ARBA00004275"/>
    </source>
</evidence>
<feature type="active site" description="Proton acceptor" evidence="14">
    <location>
        <position position="442"/>
    </location>
</feature>
<evidence type="ECO:0000256" key="9">
    <source>
        <dbReference type="ARBA" id="ARBA00022840"/>
    </source>
</evidence>
<evidence type="ECO:0000256" key="14">
    <source>
        <dbReference type="PIRSR" id="PIRSR000168-1"/>
    </source>
</evidence>
<keyword evidence="8" id="KW-0276">Fatty acid metabolism</keyword>
<evidence type="ECO:0000259" key="16">
    <source>
        <dbReference type="Pfam" id="PF01756"/>
    </source>
</evidence>
<feature type="domain" description="Acyl-CoA oxidase C-alpha1" evidence="18">
    <location>
        <begin position="288"/>
        <end position="457"/>
    </location>
</feature>
<keyword evidence="7 13" id="KW-0274">FAD</keyword>
<evidence type="ECO:0000256" key="3">
    <source>
        <dbReference type="ARBA" id="ARBA00004846"/>
    </source>
</evidence>
<evidence type="ECO:0000259" key="17">
    <source>
        <dbReference type="Pfam" id="PF14749"/>
    </source>
</evidence>
<evidence type="ECO:0000256" key="6">
    <source>
        <dbReference type="ARBA" id="ARBA00022741"/>
    </source>
</evidence>
<evidence type="ECO:0000256" key="10">
    <source>
        <dbReference type="ARBA" id="ARBA00023002"/>
    </source>
</evidence>
<dbReference type="PANTHER" id="PTHR10909:SF351">
    <property type="entry name" value="ACYL-COENZYME A OXIDASE"/>
    <property type="match status" value="1"/>
</dbReference>
<evidence type="ECO:0000256" key="7">
    <source>
        <dbReference type="ARBA" id="ARBA00022827"/>
    </source>
</evidence>
<dbReference type="FunFam" id="1.20.140.10:FF:000013">
    <property type="entry name" value="Acyl-coenzyme A oxidase"/>
    <property type="match status" value="1"/>
</dbReference>
<comment type="pathway">
    <text evidence="3">Lipid metabolism; peroxisomal fatty acid beta-oxidation.</text>
</comment>
<evidence type="ECO:0000256" key="12">
    <source>
        <dbReference type="ARBA" id="ARBA00023140"/>
    </source>
</evidence>
<evidence type="ECO:0000259" key="18">
    <source>
        <dbReference type="Pfam" id="PF22924"/>
    </source>
</evidence>
<feature type="binding site" evidence="15">
    <location>
        <position position="191"/>
    </location>
    <ligand>
        <name>FAD</name>
        <dbReference type="ChEBI" id="CHEBI:57692"/>
    </ligand>
</feature>
<dbReference type="GO" id="GO:0005524">
    <property type="term" value="F:ATP binding"/>
    <property type="evidence" value="ECO:0007669"/>
    <property type="project" value="UniProtKB-KW"/>
</dbReference>
<dbReference type="GO" id="GO:0003997">
    <property type="term" value="F:acyl-CoA oxidase activity"/>
    <property type="evidence" value="ECO:0007669"/>
    <property type="project" value="InterPro"/>
</dbReference>
<evidence type="ECO:0000313" key="19">
    <source>
        <dbReference type="EMBL" id="KAF7640472.1"/>
    </source>
</evidence>
<dbReference type="Proteomes" id="UP000605970">
    <property type="component" value="Unassembled WGS sequence"/>
</dbReference>
<dbReference type="InterPro" id="IPR037069">
    <property type="entry name" value="AcylCoA_DH/ox_N_sf"/>
</dbReference>
<protein>
    <recommendedName>
        <fullName evidence="13">Acyl-coenzyme A oxidase</fullName>
    </recommendedName>
</protein>
<evidence type="ECO:0000256" key="13">
    <source>
        <dbReference type="PIRNR" id="PIRNR000168"/>
    </source>
</evidence>
<dbReference type="Gene3D" id="1.10.540.10">
    <property type="entry name" value="Acyl-CoA dehydrogenase/oxidase, N-terminal domain"/>
    <property type="match status" value="1"/>
</dbReference>
<evidence type="ECO:0000256" key="11">
    <source>
        <dbReference type="ARBA" id="ARBA00023098"/>
    </source>
</evidence>
<keyword evidence="9" id="KW-0067">ATP-binding</keyword>
<dbReference type="InterPro" id="IPR012258">
    <property type="entry name" value="Acyl-CoA_oxidase"/>
</dbReference>
<keyword evidence="5 13" id="KW-0285">Flavoprotein</keyword>
<evidence type="ECO:0000256" key="5">
    <source>
        <dbReference type="ARBA" id="ARBA00022630"/>
    </source>
</evidence>
<dbReference type="SUPFAM" id="SSF47203">
    <property type="entry name" value="Acyl-CoA dehydrogenase C-terminal domain-like"/>
    <property type="match status" value="2"/>
</dbReference>
<sequence length="771" mass="86749">MIIEGEKFDLTNVNPDLAEERIKATFDPYQLGNFFWQGQLKRRREIVSYVEAQGAELSPRMPEVFMSRMEQMEDVARLSVGMAKHAEKVIDVFKPEEQFYLNSLICGFNGSPFHLHLIMALPAMINNCDDEQAGEWLPKLLNRELIATYAQTEMGHGTNLRALETTATYDPSTEQFILNTPTITATKWWPGTLGKSANFCVIIAQLWTNGKCYGPHPFWVQLRDIETHKSLPGITLGDIGPKLGTSSNDNGFLRFDNYRIPRRHMLMKHAKVLPTGEYIPPLHAKVGYTSMMYVRSMMIYGHAIYLAQAVTIAIRYSCVRRQGEINPGFTIVQIYFAGEVKVLDYKTQQYRLFPVLAHVFAIAFTGIYINQLYYTVIGDINAGDASLLADLHSLGSGLKALTSWQITKGIEQCRLSCGGHGYSDASGIPSLYTMVAGSLTYEGENIVMLLQTARSLMKIAAECIYVTDNIEKIKENEFKMQNAISGYIYRKPNNFSQINQNSNVFDYLEAFEHNSRRLILSSFDYIQKLKKLGKTAEEAWNEAGVQLCQASKAHTQTFLVRTFIGTIPKIEDFAVKSVMEDILWLYLSYELVHSAVGLLEEGFLSSQQMDIIRKKMFDSLEKIRPNSVALVDSFDFTDRELRSVLGRKDGKVYENLLEWASNSPLNEYDVLPFHEKYLGSAMREARKKREEMKLFFECSGSSVKDASTKNKKKKSKSKENHLQKLAINTSKKAAIGVASAVGGSIALSVGGLPLVAALEVAKYGIGHKDLS</sequence>
<dbReference type="SUPFAM" id="SSF56645">
    <property type="entry name" value="Acyl-CoA dehydrogenase NM domain-like"/>
    <property type="match status" value="1"/>
</dbReference>
<comment type="cofactor">
    <cofactor evidence="1">
        <name>FAD</name>
        <dbReference type="ChEBI" id="CHEBI:57692"/>
    </cofactor>
</comment>
<feature type="domain" description="Acyl-CoA oxidase C-terminal" evidence="16">
    <location>
        <begin position="506"/>
        <end position="681"/>
    </location>
</feature>
<dbReference type="GO" id="GO:0005777">
    <property type="term" value="C:peroxisome"/>
    <property type="evidence" value="ECO:0007669"/>
    <property type="project" value="UniProtKB-SubCell"/>
</dbReference>
<dbReference type="InterPro" id="IPR009100">
    <property type="entry name" value="AcylCoA_DH/oxidase_NM_dom_sf"/>
</dbReference>
<dbReference type="InterPro" id="IPR046373">
    <property type="entry name" value="Acyl-CoA_Oxase/DH_mid-dom_sf"/>
</dbReference>
<keyword evidence="10" id="KW-0560">Oxidoreductase</keyword>
<dbReference type="PIRSF" id="PIRSF000168">
    <property type="entry name" value="Acyl-CoA_oxidase"/>
    <property type="match status" value="1"/>
</dbReference>